<dbReference type="PANTHER" id="PTHR34547:SF1">
    <property type="entry name" value="YACP-LIKE NYN DOMAIN PROTEIN"/>
    <property type="match status" value="1"/>
</dbReference>
<evidence type="ECO:0000313" key="2">
    <source>
        <dbReference type="Proteomes" id="UP000294802"/>
    </source>
</evidence>
<dbReference type="CDD" id="cd10912">
    <property type="entry name" value="PIN_YacP-like"/>
    <property type="match status" value="1"/>
</dbReference>
<sequence>MKEFYTIVDGYNVIGQSEHLKALALESLEEARKALLLDLVNYDARQQGELICVFDAYDVKRAESTEWFHGVKIIYSREKETADSVIERLVYDLYDKHITRITVVTSDLSEQHAIFGTGALRISSREFLTELDEDKELLEQDMKEMNTFKPRTRIDIDEETKLRLERLRRGLDE</sequence>
<keyword evidence="2" id="KW-1185">Reference proteome</keyword>
<reference evidence="1 2" key="1">
    <citation type="submission" date="2019-01" db="EMBL/GenBank/DDBJ databases">
        <title>Draft genome sequences of the type strains of six Macrococcus species.</title>
        <authorList>
            <person name="Mazhar S."/>
            <person name="Altermann E."/>
            <person name="Hill C."/>
            <person name="Mcauliffe O."/>
        </authorList>
    </citation>
    <scope>NUCLEOTIDE SEQUENCE [LARGE SCALE GENOMIC DNA]</scope>
    <source>
        <strain evidence="1 2">CCM4815</strain>
    </source>
</reference>
<dbReference type="Pfam" id="PF05991">
    <property type="entry name" value="NYN_YacP"/>
    <property type="match status" value="1"/>
</dbReference>
<dbReference type="PANTHER" id="PTHR34547">
    <property type="entry name" value="YACP-LIKE NYN DOMAIN PROTEIN"/>
    <property type="match status" value="1"/>
</dbReference>
<dbReference type="Proteomes" id="UP000294802">
    <property type="component" value="Unassembled WGS sequence"/>
</dbReference>
<evidence type="ECO:0000313" key="1">
    <source>
        <dbReference type="EMBL" id="TDM12024.1"/>
    </source>
</evidence>
<name>A0A4R6BVJ1_9STAP</name>
<dbReference type="OrthoDB" id="9792160at2"/>
<accession>A0A4R6BVJ1</accession>
<dbReference type="AlphaFoldDB" id="A0A4R6BVJ1"/>
<comment type="caution">
    <text evidence="1">The sequence shown here is derived from an EMBL/GenBank/DDBJ whole genome shotgun (WGS) entry which is preliminary data.</text>
</comment>
<protein>
    <submittedName>
        <fullName evidence="1">NYN domain-containing protein</fullName>
    </submittedName>
</protein>
<proteinExistence type="predicted"/>
<dbReference type="EMBL" id="SCWB01000007">
    <property type="protein sequence ID" value="TDM12024.1"/>
    <property type="molecule type" value="Genomic_DNA"/>
</dbReference>
<organism evidence="1 2">
    <name type="scientific">Macrococcus lamae</name>
    <dbReference type="NCBI Taxonomy" id="198484"/>
    <lineage>
        <taxon>Bacteria</taxon>
        <taxon>Bacillati</taxon>
        <taxon>Bacillota</taxon>
        <taxon>Bacilli</taxon>
        <taxon>Bacillales</taxon>
        <taxon>Staphylococcaceae</taxon>
        <taxon>Macrococcus</taxon>
    </lineage>
</organism>
<dbReference type="RefSeq" id="WP_133443673.1">
    <property type="nucleotide sequence ID" value="NZ_SCWB01000007.1"/>
</dbReference>
<dbReference type="InterPro" id="IPR010298">
    <property type="entry name" value="YacP-like"/>
</dbReference>
<gene>
    <name evidence="1" type="ORF">ERX29_05380</name>
</gene>